<dbReference type="KEGG" id="tim:GMBLW1_02480"/>
<sequence length="196" mass="22450">MEVSPRLNATTRDDWRAWLTANHASQSEIWLIVDSRSDQPTLSYLDSVEEAICFGWIDGLAKRISEHETAQRFTPRRPQSHWTELNKARARRLIELGQMTEAGQRRLPDLATPFTIAPDILEAIEALPAAKAAFATFPDLYIRIRIGYIEEMRKQPMEFARRLQHFLRKTADGKQFGNWNDSGRLTGSADLNHSTT</sequence>
<keyword evidence="2" id="KW-1185">Reference proteome</keyword>
<evidence type="ECO:0000313" key="2">
    <source>
        <dbReference type="Proteomes" id="UP000464378"/>
    </source>
</evidence>
<proteinExistence type="predicted"/>
<organism evidence="1">
    <name type="scientific">Tuwongella immobilis</name>
    <dbReference type="NCBI Taxonomy" id="692036"/>
    <lineage>
        <taxon>Bacteria</taxon>
        <taxon>Pseudomonadati</taxon>
        <taxon>Planctomycetota</taxon>
        <taxon>Planctomycetia</taxon>
        <taxon>Gemmatales</taxon>
        <taxon>Gemmataceae</taxon>
        <taxon>Tuwongella</taxon>
    </lineage>
</organism>
<dbReference type="Proteomes" id="UP000464378">
    <property type="component" value="Chromosome"/>
</dbReference>
<dbReference type="Pfam" id="PF13376">
    <property type="entry name" value="OmdA"/>
    <property type="match status" value="1"/>
</dbReference>
<dbReference type="RefSeq" id="WP_162658874.1">
    <property type="nucleotide sequence ID" value="NZ_LR593887.1"/>
</dbReference>
<gene>
    <name evidence="1" type="ORF">GMBLW1_02480</name>
</gene>
<dbReference type="InParanoid" id="A0A6C2YS53"/>
<dbReference type="EMBL" id="LR593887">
    <property type="protein sequence ID" value="VTS04792.1"/>
    <property type="molecule type" value="Genomic_DNA"/>
</dbReference>
<evidence type="ECO:0008006" key="3">
    <source>
        <dbReference type="Google" id="ProtNLM"/>
    </source>
</evidence>
<dbReference type="AlphaFoldDB" id="A0A6C2YS53"/>
<accession>A0A6C2YS53</accession>
<name>A0A6C2YS53_9BACT</name>
<evidence type="ECO:0000313" key="1">
    <source>
        <dbReference type="EMBL" id="VIP03712.1"/>
    </source>
</evidence>
<dbReference type="EMBL" id="LR586016">
    <property type="protein sequence ID" value="VIP03712.1"/>
    <property type="molecule type" value="Genomic_DNA"/>
</dbReference>
<protein>
    <recommendedName>
        <fullName evidence="3">Thymidylate synthase</fullName>
    </recommendedName>
</protein>
<reference evidence="1" key="1">
    <citation type="submission" date="2019-04" db="EMBL/GenBank/DDBJ databases">
        <authorList>
            <consortium name="Science for Life Laboratories"/>
        </authorList>
    </citation>
    <scope>NUCLEOTIDE SEQUENCE</scope>
    <source>
        <strain evidence="1">MBLW1</strain>
    </source>
</reference>